<evidence type="ECO:0000256" key="1">
    <source>
        <dbReference type="SAM" id="MobiDB-lite"/>
    </source>
</evidence>
<evidence type="ECO:0000313" key="3">
    <source>
        <dbReference type="Proteomes" id="UP001219518"/>
    </source>
</evidence>
<dbReference type="AlphaFoldDB" id="A0AAE1LKD3"/>
<reference evidence="2" key="1">
    <citation type="submission" date="2021-07" db="EMBL/GenBank/DDBJ databases">
        <authorList>
            <person name="Catto M.A."/>
            <person name="Jacobson A."/>
            <person name="Kennedy G."/>
            <person name="Labadie P."/>
            <person name="Hunt B.G."/>
            <person name="Srinivasan R."/>
        </authorList>
    </citation>
    <scope>NUCLEOTIDE SEQUENCE</scope>
    <source>
        <strain evidence="2">PL_HMW_Pooled</strain>
        <tissue evidence="2">Head</tissue>
    </source>
</reference>
<dbReference type="CDD" id="cd05481">
    <property type="entry name" value="retropepsin_like_LTR_1"/>
    <property type="match status" value="1"/>
</dbReference>
<feature type="compositionally biased region" description="Polar residues" evidence="1">
    <location>
        <begin position="701"/>
        <end position="722"/>
    </location>
</feature>
<dbReference type="SUPFAM" id="SSF56672">
    <property type="entry name" value="DNA/RNA polymerases"/>
    <property type="match status" value="1"/>
</dbReference>
<feature type="region of interest" description="Disordered" evidence="1">
    <location>
        <begin position="698"/>
        <end position="727"/>
    </location>
</feature>
<name>A0AAE1LKD3_9NEOP</name>
<dbReference type="PANTHER" id="PTHR37984">
    <property type="entry name" value="PROTEIN CBG26694"/>
    <property type="match status" value="1"/>
</dbReference>
<reference evidence="2" key="2">
    <citation type="journal article" date="2023" name="BMC Genomics">
        <title>Pest status, molecular evolution, and epigenetic factors derived from the genome assembly of Frankliniella fusca, a thysanopteran phytovirus vector.</title>
        <authorList>
            <person name="Catto M.A."/>
            <person name="Labadie P.E."/>
            <person name="Jacobson A.L."/>
            <person name="Kennedy G.G."/>
            <person name="Srinivasan R."/>
            <person name="Hunt B.G."/>
        </authorList>
    </citation>
    <scope>NUCLEOTIDE SEQUENCE</scope>
    <source>
        <strain evidence="2">PL_HMW_Pooled</strain>
    </source>
</reference>
<gene>
    <name evidence="2" type="ORF">KUF71_001496</name>
</gene>
<keyword evidence="3" id="KW-1185">Reference proteome</keyword>
<evidence type="ECO:0000313" key="2">
    <source>
        <dbReference type="EMBL" id="KAK3922700.1"/>
    </source>
</evidence>
<proteinExistence type="predicted"/>
<dbReference type="EMBL" id="JAHWGI010001107">
    <property type="protein sequence ID" value="KAK3922700.1"/>
    <property type="molecule type" value="Genomic_DNA"/>
</dbReference>
<feature type="region of interest" description="Disordered" evidence="1">
    <location>
        <begin position="182"/>
        <end position="219"/>
    </location>
</feature>
<dbReference type="InterPro" id="IPR043502">
    <property type="entry name" value="DNA/RNA_pol_sf"/>
</dbReference>
<comment type="caution">
    <text evidence="2">The sequence shown here is derived from an EMBL/GenBank/DDBJ whole genome shotgun (WGS) entry which is preliminary data.</text>
</comment>
<dbReference type="Proteomes" id="UP001219518">
    <property type="component" value="Unassembled WGS sequence"/>
</dbReference>
<dbReference type="PANTHER" id="PTHR37984:SF5">
    <property type="entry name" value="PROTEIN NYNRIN-LIKE"/>
    <property type="match status" value="1"/>
</dbReference>
<accession>A0AAE1LKD3</accession>
<protein>
    <submittedName>
        <fullName evidence="2">Glutamate receptor ionotropic, NMDA 3A</fullName>
    </submittedName>
</protein>
<keyword evidence="2" id="KW-0675">Receptor</keyword>
<dbReference type="Gene3D" id="3.10.10.10">
    <property type="entry name" value="HIV Type 1 Reverse Transcriptase, subunit A, domain 1"/>
    <property type="match status" value="1"/>
</dbReference>
<organism evidence="2 3">
    <name type="scientific">Frankliniella fusca</name>
    <dbReference type="NCBI Taxonomy" id="407009"/>
    <lineage>
        <taxon>Eukaryota</taxon>
        <taxon>Metazoa</taxon>
        <taxon>Ecdysozoa</taxon>
        <taxon>Arthropoda</taxon>
        <taxon>Hexapoda</taxon>
        <taxon>Insecta</taxon>
        <taxon>Pterygota</taxon>
        <taxon>Neoptera</taxon>
        <taxon>Paraneoptera</taxon>
        <taxon>Thysanoptera</taxon>
        <taxon>Terebrantia</taxon>
        <taxon>Thripoidea</taxon>
        <taxon>Thripidae</taxon>
        <taxon>Frankliniella</taxon>
    </lineage>
</organism>
<dbReference type="GO" id="GO:0071897">
    <property type="term" value="P:DNA biosynthetic process"/>
    <property type="evidence" value="ECO:0007669"/>
    <property type="project" value="UniProtKB-ARBA"/>
</dbReference>
<sequence length="740" mass="83956">MSATVQRPGPEKAESKVKFALMLGEAGDDALEVYNSFKDRLVTTKKDAEGKDVVEDMSQDFESVVKEFESYAAEKKCLLACREMFRQRNQKPKESVATWLAALRNLSRDCEFSTIEDSLIQNRLILGTYDKNLRDTLLRKSNLPLQEVVDIHRLAETGTRFPRASGSVEEAVSVDAVHVQPFNRKGGKAGKGNYNGKGKNRKSKPESNKCPKPSTSSGRRKAFTYNCRKCLEVHEAGNCPAWGKKCHRCGVLNHYAATHKEKSVRVEEKKEPTKKVNTLVTLTRKEEESLLDGKFSSSEEMDMQESEVRYVESLTTVGVRPKEYLEEIRINDTHWVVFKLDPGSQANLLPKHVFQLINSQTAVDLKPTKTVLEAWDKSTRRPEGTVRLKVETKYGRSMVCKFYIVPKDCKAILNIWACEDLNLVKRVNNTVTHVDSVNMITLVLPDNKEEFLGQFKELFTGLGQFKQKVTIVVDPNVQPRMCPPRRYNFSIINRLKDKLDNLEQRGVVAKITTESPKFVSNLVIREKNDGDLRICLDPQVLNTAIVRQTYAIPTQEELAYKVRDKAVNYIDDTVEDDPEMLEYVHEVVKNIPMSSDMKETFLKETDKDAGLSLVKQFYQEGWPVTRDKLDGKILRRNTYHLKHSITKPDQNDSGVNMYADDFLDSLRADQNRVSATVANALPNPNCVLTLPAGKEQPLAELSNSGDRGQEPGTSHQRFGTSRSGRRLKQTNIYGVNDQFF</sequence>
<dbReference type="InterPro" id="IPR050951">
    <property type="entry name" value="Retrovirus_Pol_polyprotein"/>
</dbReference>